<accession>A0AAW1QNM1</accession>
<feature type="coiled-coil region" evidence="1">
    <location>
        <begin position="737"/>
        <end position="813"/>
    </location>
</feature>
<feature type="compositionally biased region" description="Low complexity" evidence="2">
    <location>
        <begin position="916"/>
        <end position="936"/>
    </location>
</feature>
<reference evidence="3 4" key="1">
    <citation type="journal article" date="2024" name="Nat. Commun.">
        <title>Phylogenomics reveals the evolutionary origins of lichenization in chlorophyte algae.</title>
        <authorList>
            <person name="Puginier C."/>
            <person name="Libourel C."/>
            <person name="Otte J."/>
            <person name="Skaloud P."/>
            <person name="Haon M."/>
            <person name="Grisel S."/>
            <person name="Petersen M."/>
            <person name="Berrin J.G."/>
            <person name="Delaux P.M."/>
            <person name="Dal Grande F."/>
            <person name="Keller J."/>
        </authorList>
    </citation>
    <scope>NUCLEOTIDE SEQUENCE [LARGE SCALE GENOMIC DNA]</scope>
    <source>
        <strain evidence="3 4">SAG 245.80</strain>
    </source>
</reference>
<gene>
    <name evidence="3" type="ORF">WJX81_002881</name>
</gene>
<dbReference type="PANTHER" id="PTHR45615:SF66">
    <property type="entry name" value="CARD DOMAIN-CONTAINING PROTEIN"/>
    <property type="match status" value="1"/>
</dbReference>
<feature type="compositionally biased region" description="Acidic residues" evidence="2">
    <location>
        <begin position="1000"/>
        <end position="1009"/>
    </location>
</feature>
<feature type="coiled-coil region" evidence="1">
    <location>
        <begin position="111"/>
        <end position="145"/>
    </location>
</feature>
<keyword evidence="4" id="KW-1185">Reference proteome</keyword>
<protein>
    <submittedName>
        <fullName evidence="3">Uncharacterized protein</fullName>
    </submittedName>
</protein>
<dbReference type="Proteomes" id="UP001445335">
    <property type="component" value="Unassembled WGS sequence"/>
</dbReference>
<proteinExistence type="predicted"/>
<evidence type="ECO:0000256" key="2">
    <source>
        <dbReference type="SAM" id="MobiDB-lite"/>
    </source>
</evidence>
<dbReference type="AlphaFoldDB" id="A0AAW1QNM1"/>
<sequence length="1117" mass="116334">MGDVLLTLMAPPLVKVLEVSFLSGVVVFWKLQAQHKVLGNSSVPGMPRLPRRRRLRLTPRALAYQADSGSSTPGGPSGRPKAPPNDPERQGNIWHRYEQLEHATKSLASLNAQLVSDKNRHQRERRRLEEALLDLSRANEKLAAQSNGSANGRGARSVALAAVTADSAALLADLATRTRAAGGGASPCGSPFARTETQRDSSVSVTAERLRLEVEGARQQLSQAQKAAALAASSAAARLAKREEAMRGLEAENACLRATSQGAAPTGLAASAAAARTAAAAAELAALEAQNEQLQAQVVALDGQVAEAEQRGQSAAEELAVAREAATAAAAGADAAALRSEAAVAEAEQRLASAEQRAAELAEQVAAGRDEAARLRGDLEEARSRAAAAAAAAPDAALTRELEAANRALASEVSALRAAAAIAAHGPDNPRVAELESENSELVAKVASLEANAARLSEGAPAVAEAGELLEALKEENAALQADNEALVAYLDAADDGQGGQSHDQMLETFTLLRAENRELADDIERLTADLAAAQRSTGSSGAAAESGWHQAEALRVENAALLKENSELHARAPMRLPPGPEEQLAADNERLRRQLAALTEAKAAAINEDNARLVAALEQDNAELEAESRRLVARLAGPGGTSADAARDGLLAANDRLTAAKQRALQAASEMAAKNTRLVQENKALGTRVAAAAGNGAKKGARVRGGLFGKFGGKGKDAGDVQRSSDSEGDGNAGLMAAAAGEMARLEAANAQLLAENCELTVRAATAAELSNNNLRLIEENSRLNSSMAALVQELSEENRGLVEENHRLNSSVQKVLEENAELGARLIDLALCADAANDVGGWDAEESRRRQTELQRELASVEQQQAAHMQRRSELTSRATQELAAYERARSVTEEAGEAPRALAMQRLRSMNAAAREAAAQAPAAPAAAPAPATEPDEHAPGPAAVDGTSADAAARQREAEAAKAELAHKIASTRRRSAPDEMPAPPRTLSDLQPLPEENEDPEMPADEAPPPAAQPHAAQASGGPIEGALYARAATKVARAYAACAPKRDVAGFMCELGYAAPPSRGKGDGPPALLRRALRATHPDKHRGAAPEARALAAATHAQLQEWEGAMA</sequence>
<feature type="coiled-coil region" evidence="1">
    <location>
        <begin position="846"/>
        <end position="873"/>
    </location>
</feature>
<feature type="region of interest" description="Disordered" evidence="2">
    <location>
        <begin position="63"/>
        <end position="90"/>
    </location>
</feature>
<keyword evidence="1" id="KW-0175">Coiled coil</keyword>
<evidence type="ECO:0000313" key="4">
    <source>
        <dbReference type="Proteomes" id="UP001445335"/>
    </source>
</evidence>
<dbReference type="PANTHER" id="PTHR45615">
    <property type="entry name" value="MYOSIN HEAVY CHAIN, NON-MUSCLE"/>
    <property type="match status" value="1"/>
</dbReference>
<name>A0AAW1QNM1_9CHLO</name>
<feature type="region of interest" description="Disordered" evidence="2">
    <location>
        <begin position="180"/>
        <end position="203"/>
    </location>
</feature>
<feature type="compositionally biased region" description="Basic and acidic residues" evidence="2">
    <location>
        <begin position="957"/>
        <end position="971"/>
    </location>
</feature>
<organism evidence="3 4">
    <name type="scientific">Elliptochloris bilobata</name>
    <dbReference type="NCBI Taxonomy" id="381761"/>
    <lineage>
        <taxon>Eukaryota</taxon>
        <taxon>Viridiplantae</taxon>
        <taxon>Chlorophyta</taxon>
        <taxon>core chlorophytes</taxon>
        <taxon>Trebouxiophyceae</taxon>
        <taxon>Trebouxiophyceae incertae sedis</taxon>
        <taxon>Elliptochloris clade</taxon>
        <taxon>Elliptochloris</taxon>
    </lineage>
</organism>
<feature type="region of interest" description="Disordered" evidence="2">
    <location>
        <begin position="916"/>
        <end position="1025"/>
    </location>
</feature>
<comment type="caution">
    <text evidence="3">The sequence shown here is derived from an EMBL/GenBank/DDBJ whole genome shotgun (WGS) entry which is preliminary data.</text>
</comment>
<dbReference type="EMBL" id="JALJOU010000080">
    <property type="protein sequence ID" value="KAK9823043.1"/>
    <property type="molecule type" value="Genomic_DNA"/>
</dbReference>
<feature type="coiled-coil region" evidence="1">
    <location>
        <begin position="207"/>
        <end position="392"/>
    </location>
</feature>
<feature type="compositionally biased region" description="Low complexity" evidence="2">
    <location>
        <begin position="946"/>
        <end position="956"/>
    </location>
</feature>
<feature type="coiled-coil region" evidence="1">
    <location>
        <begin position="432"/>
        <end position="635"/>
    </location>
</feature>
<evidence type="ECO:0000256" key="1">
    <source>
        <dbReference type="SAM" id="Coils"/>
    </source>
</evidence>
<evidence type="ECO:0000313" key="3">
    <source>
        <dbReference type="EMBL" id="KAK9823043.1"/>
    </source>
</evidence>